<dbReference type="InterPro" id="IPR012337">
    <property type="entry name" value="RNaseH-like_sf"/>
</dbReference>
<dbReference type="GO" id="GO:0004523">
    <property type="term" value="F:RNA-DNA hybrid ribonuclease activity"/>
    <property type="evidence" value="ECO:0007669"/>
    <property type="project" value="InterPro"/>
</dbReference>
<dbReference type="Gene3D" id="3.30.420.10">
    <property type="entry name" value="Ribonuclease H-like superfamily/Ribonuclease H"/>
    <property type="match status" value="1"/>
</dbReference>
<dbReference type="GO" id="GO:0003676">
    <property type="term" value="F:nucleic acid binding"/>
    <property type="evidence" value="ECO:0007669"/>
    <property type="project" value="InterPro"/>
</dbReference>
<evidence type="ECO:0000259" key="1">
    <source>
        <dbReference type="Pfam" id="PF13456"/>
    </source>
</evidence>
<dbReference type="Proteomes" id="UP000655225">
    <property type="component" value="Unassembled WGS sequence"/>
</dbReference>
<keyword evidence="4" id="KW-1185">Reference proteome</keyword>
<dbReference type="Pfam" id="PF13966">
    <property type="entry name" value="zf-RVT"/>
    <property type="match status" value="1"/>
</dbReference>
<evidence type="ECO:0000313" key="3">
    <source>
        <dbReference type="EMBL" id="KAF8376995.1"/>
    </source>
</evidence>
<dbReference type="EMBL" id="JABCRI010000024">
    <property type="protein sequence ID" value="KAF8376995.1"/>
    <property type="molecule type" value="Genomic_DNA"/>
</dbReference>
<proteinExistence type="predicted"/>
<dbReference type="CDD" id="cd06222">
    <property type="entry name" value="RNase_H_like"/>
    <property type="match status" value="1"/>
</dbReference>
<feature type="domain" description="Reverse transcriptase zinc-binding" evidence="2">
    <location>
        <begin position="232"/>
        <end position="297"/>
    </location>
</feature>
<dbReference type="InterPro" id="IPR052929">
    <property type="entry name" value="RNase_H-like_EbsB-rel"/>
</dbReference>
<reference evidence="3 4" key="1">
    <citation type="submission" date="2020-04" db="EMBL/GenBank/DDBJ databases">
        <title>Plant Genome Project.</title>
        <authorList>
            <person name="Zhang R.-G."/>
        </authorList>
    </citation>
    <scope>NUCLEOTIDE SEQUENCE [LARGE SCALE GENOMIC DNA]</scope>
    <source>
        <strain evidence="3">YNK0</strain>
        <tissue evidence="3">Leaf</tissue>
    </source>
</reference>
<dbReference type="InterPro" id="IPR044730">
    <property type="entry name" value="RNase_H-like_dom_plant"/>
</dbReference>
<evidence type="ECO:0000259" key="2">
    <source>
        <dbReference type="Pfam" id="PF13966"/>
    </source>
</evidence>
<dbReference type="OrthoDB" id="1436421at2759"/>
<name>A0A834YCC8_TETSI</name>
<feature type="domain" description="RNase H type-1" evidence="1">
    <location>
        <begin position="408"/>
        <end position="529"/>
    </location>
</feature>
<comment type="caution">
    <text evidence="3">The sequence shown here is derived from an EMBL/GenBank/DDBJ whole genome shotgun (WGS) entry which is preliminary data.</text>
</comment>
<dbReference type="SUPFAM" id="SSF53098">
    <property type="entry name" value="Ribonuclease H-like"/>
    <property type="match status" value="1"/>
</dbReference>
<evidence type="ECO:0000313" key="4">
    <source>
        <dbReference type="Proteomes" id="UP000655225"/>
    </source>
</evidence>
<dbReference type="PANTHER" id="PTHR47074:SF11">
    <property type="entry name" value="REVERSE TRANSCRIPTASE-LIKE PROTEIN"/>
    <property type="match status" value="1"/>
</dbReference>
<sequence>MTEADNLMKILDRYGKASGQRINHAKSFITFSSQTPRWFRRLLSGALHIRNLTHPGKYLGLPAELGLSKSQSFDSLKQRILTHLKGWKASLLSQAGHGVMIRSVIQALPAYAMDCFKLSKKWINDLNSAMARFWNEVVFQGVSPNPIKVIQSTQHFIKEFSTIAVLPHHGRPQNSSSDSGHIRWTPPEYGWLKINVDGAALSSNLTASVGDVLKTKDETKGSTSWSVPSIVWKYIRTLPLSAKIQNFIWRIFKNSVAVKENLVAKMIPNDRFCPICLKEGETINHVLFDCEFARAVWFATPYGVRTDEGGDSPMHERWKAWLANNQSKEDQVLKITASAVLAWSLWKNRNSTIFQDSCKFPSLVARQAMGLVEEAFTVGGPAQGRLTPQIQQQFVRWISPDGQWVKINCDGSANTVDESMGIGAIARNSKGTILSGFTQGVKNGNAMIAEATAIKSAVELTIRFGWNHTMIESDALVLVNCLKHNQDPPHWDIMAIMADIKALAIKIPHLRFTYVSRMANSFAHKLAAFGQFSGASNDLEAQTLNSHSCRRILTCKDFSGVSN</sequence>
<dbReference type="PANTHER" id="PTHR47074">
    <property type="entry name" value="BNAC02G40300D PROTEIN"/>
    <property type="match status" value="1"/>
</dbReference>
<protein>
    <submittedName>
        <fullName evidence="3">Uncharacterized protein</fullName>
    </submittedName>
</protein>
<dbReference type="InterPro" id="IPR036397">
    <property type="entry name" value="RNaseH_sf"/>
</dbReference>
<accession>A0A834YCC8</accession>
<organism evidence="3 4">
    <name type="scientific">Tetracentron sinense</name>
    <name type="common">Spur-leaf</name>
    <dbReference type="NCBI Taxonomy" id="13715"/>
    <lineage>
        <taxon>Eukaryota</taxon>
        <taxon>Viridiplantae</taxon>
        <taxon>Streptophyta</taxon>
        <taxon>Embryophyta</taxon>
        <taxon>Tracheophyta</taxon>
        <taxon>Spermatophyta</taxon>
        <taxon>Magnoliopsida</taxon>
        <taxon>Trochodendrales</taxon>
        <taxon>Trochodendraceae</taxon>
        <taxon>Tetracentron</taxon>
    </lineage>
</organism>
<dbReference type="InterPro" id="IPR002156">
    <property type="entry name" value="RNaseH_domain"/>
</dbReference>
<dbReference type="OMA" id="DIMAIMA"/>
<gene>
    <name evidence="3" type="ORF">HHK36_030367</name>
</gene>
<dbReference type="Pfam" id="PF13456">
    <property type="entry name" value="RVT_3"/>
    <property type="match status" value="1"/>
</dbReference>
<dbReference type="InterPro" id="IPR026960">
    <property type="entry name" value="RVT-Znf"/>
</dbReference>
<dbReference type="AlphaFoldDB" id="A0A834YCC8"/>